<sequence>MELSRKQRPVEYSGTKVSVFLVQGQGSITQKPHHSSHANARRSQPSLPPLTSNSDSLLMLRNFHEQRCVKLMPKFDVKSQPPAHCLCRSEKPHLSTLTPKFLGLQARENNLKMPINVQFESPDPRLPNNQLKSECESAVKGREIHVAHRSSIRQGMVERVLRHYKSVPKNSKVWEDFLSLKPEIVRDPDFLRDNLPLDTSHYSGYILGLVAQCSSVAVEAADPCTCCRNGSTFSSCRQVIWPGRGYLWGGCCVGCRFNRSAKKCSFHPDYCKTQPKTRVTRRPRERPQMAQRRRASTPMVEETPPVMLEGIEDMANGSNDTPAPRNDFVGAIADMNGKFDQLRRTQITQLALVEKQYKTLERQNKELARKVESLSEELQRQVSRIEASREFVRESEDEDDKVQGGRRLRSRFFVGEKRLPR</sequence>
<protein>
    <submittedName>
        <fullName evidence="3">Uncharacterized protein</fullName>
    </submittedName>
</protein>
<dbReference type="Proteomes" id="UP001363622">
    <property type="component" value="Unassembled WGS sequence"/>
</dbReference>
<evidence type="ECO:0000313" key="4">
    <source>
        <dbReference type="Proteomes" id="UP001363622"/>
    </source>
</evidence>
<keyword evidence="1" id="KW-0175">Coiled coil</keyword>
<dbReference type="InterPro" id="IPR022190">
    <property type="entry name" value="DUF3716"/>
</dbReference>
<evidence type="ECO:0000256" key="2">
    <source>
        <dbReference type="SAM" id="MobiDB-lite"/>
    </source>
</evidence>
<dbReference type="EMBL" id="JBBPHU010000001">
    <property type="protein sequence ID" value="KAK7523823.1"/>
    <property type="molecule type" value="Genomic_DNA"/>
</dbReference>
<feature type="region of interest" description="Disordered" evidence="2">
    <location>
        <begin position="277"/>
        <end position="300"/>
    </location>
</feature>
<feature type="compositionally biased region" description="Basic residues" evidence="2">
    <location>
        <begin position="31"/>
        <end position="40"/>
    </location>
</feature>
<reference evidence="3 4" key="1">
    <citation type="submission" date="2024-04" db="EMBL/GenBank/DDBJ databases">
        <title>Phyllosticta paracitricarpa is synonymous to the EU quarantine fungus P. citricarpa based on phylogenomic analyses.</title>
        <authorList>
            <consortium name="Lawrence Berkeley National Laboratory"/>
            <person name="Van Ingen-Buijs V.A."/>
            <person name="Van Westerhoven A.C."/>
            <person name="Haridas S."/>
            <person name="Skiadas P."/>
            <person name="Martin F."/>
            <person name="Groenewald J.Z."/>
            <person name="Crous P.W."/>
            <person name="Seidl M.F."/>
        </authorList>
    </citation>
    <scope>NUCLEOTIDE SEQUENCE [LARGE SCALE GENOMIC DNA]</scope>
    <source>
        <strain evidence="3 4">CBS 123371</strain>
    </source>
</reference>
<organism evidence="3 4">
    <name type="scientific">Phyllosticta citriasiana</name>
    <dbReference type="NCBI Taxonomy" id="595635"/>
    <lineage>
        <taxon>Eukaryota</taxon>
        <taxon>Fungi</taxon>
        <taxon>Dikarya</taxon>
        <taxon>Ascomycota</taxon>
        <taxon>Pezizomycotina</taxon>
        <taxon>Dothideomycetes</taxon>
        <taxon>Dothideomycetes incertae sedis</taxon>
        <taxon>Botryosphaeriales</taxon>
        <taxon>Phyllostictaceae</taxon>
        <taxon>Phyllosticta</taxon>
    </lineage>
</organism>
<feature type="coiled-coil region" evidence="1">
    <location>
        <begin position="350"/>
        <end position="395"/>
    </location>
</feature>
<feature type="compositionally biased region" description="Polar residues" evidence="2">
    <location>
        <begin position="41"/>
        <end position="53"/>
    </location>
</feature>
<keyword evidence="4" id="KW-1185">Reference proteome</keyword>
<accession>A0ABR1KYA2</accession>
<comment type="caution">
    <text evidence="3">The sequence shown here is derived from an EMBL/GenBank/DDBJ whole genome shotgun (WGS) entry which is preliminary data.</text>
</comment>
<dbReference type="Pfam" id="PF12511">
    <property type="entry name" value="DUF3716"/>
    <property type="match status" value="1"/>
</dbReference>
<evidence type="ECO:0000313" key="3">
    <source>
        <dbReference type="EMBL" id="KAK7523823.1"/>
    </source>
</evidence>
<proteinExistence type="predicted"/>
<gene>
    <name evidence="3" type="ORF">IWZ03DRAFT_365604</name>
</gene>
<feature type="region of interest" description="Disordered" evidence="2">
    <location>
        <begin position="27"/>
        <end position="53"/>
    </location>
</feature>
<name>A0ABR1KYA2_9PEZI</name>
<evidence type="ECO:0000256" key="1">
    <source>
        <dbReference type="SAM" id="Coils"/>
    </source>
</evidence>